<keyword evidence="4" id="KW-1185">Reference proteome</keyword>
<dbReference type="InterPro" id="IPR029058">
    <property type="entry name" value="AB_hydrolase_fold"/>
</dbReference>
<evidence type="ECO:0000313" key="4">
    <source>
        <dbReference type="Proteomes" id="UP000222531"/>
    </source>
</evidence>
<evidence type="ECO:0000313" key="3">
    <source>
        <dbReference type="EMBL" id="PHQ51157.1"/>
    </source>
</evidence>
<reference evidence="3 4" key="1">
    <citation type="journal article" date="2017" name="Biochemistry">
        <title>Identification of the Biosynthetic Pathway for the Antibiotic Bicyclomycin.</title>
        <authorList>
            <person name="Patteson J."/>
            <person name="Cai W."/>
            <person name="Johnson R.A."/>
            <person name="Santa Maria K."/>
            <person name="Li B."/>
        </authorList>
    </citation>
    <scope>NUCLEOTIDE SEQUENCE [LARGE SCALE GENOMIC DNA]</scope>
    <source>
        <strain evidence="3 4">ATCC 21532</strain>
    </source>
</reference>
<organism evidence="3 4">
    <name type="scientific">Streptomyces cinnamoneus</name>
    <name type="common">Streptoverticillium cinnamoneum</name>
    <dbReference type="NCBI Taxonomy" id="53446"/>
    <lineage>
        <taxon>Bacteria</taxon>
        <taxon>Bacillati</taxon>
        <taxon>Actinomycetota</taxon>
        <taxon>Actinomycetes</taxon>
        <taxon>Kitasatosporales</taxon>
        <taxon>Streptomycetaceae</taxon>
        <taxon>Streptomyces</taxon>
        <taxon>Streptomyces cinnamoneus group</taxon>
    </lineage>
</organism>
<dbReference type="RefSeq" id="WP_099199529.1">
    <property type="nucleotide sequence ID" value="NZ_NHZO01000147.1"/>
</dbReference>
<evidence type="ECO:0000256" key="1">
    <source>
        <dbReference type="ARBA" id="ARBA00007169"/>
    </source>
</evidence>
<protein>
    <submittedName>
        <fullName evidence="3">Thioesterase</fullName>
    </submittedName>
</protein>
<dbReference type="PANTHER" id="PTHR11487">
    <property type="entry name" value="THIOESTERASE"/>
    <property type="match status" value="1"/>
</dbReference>
<comment type="caution">
    <text evidence="3">The sequence shown here is derived from an EMBL/GenBank/DDBJ whole genome shotgun (WGS) entry which is preliminary data.</text>
</comment>
<dbReference type="Proteomes" id="UP000222531">
    <property type="component" value="Unassembled WGS sequence"/>
</dbReference>
<evidence type="ECO:0000259" key="2">
    <source>
        <dbReference type="Pfam" id="PF00975"/>
    </source>
</evidence>
<dbReference type="EMBL" id="NHZO01000147">
    <property type="protein sequence ID" value="PHQ51157.1"/>
    <property type="molecule type" value="Genomic_DNA"/>
</dbReference>
<dbReference type="OrthoDB" id="8480037at2"/>
<dbReference type="Gene3D" id="3.40.50.1820">
    <property type="entry name" value="alpha/beta hydrolase"/>
    <property type="match status" value="1"/>
</dbReference>
<name>A0A2G1XIV0_STRCJ</name>
<gene>
    <name evidence="3" type="ORF">BLA24_15450</name>
</gene>
<dbReference type="Pfam" id="PF00975">
    <property type="entry name" value="Thioesterase"/>
    <property type="match status" value="1"/>
</dbReference>
<dbReference type="PANTHER" id="PTHR11487:SF0">
    <property type="entry name" value="S-ACYL FATTY ACID SYNTHASE THIOESTERASE, MEDIUM CHAIN"/>
    <property type="match status" value="1"/>
</dbReference>
<accession>A0A2G1XIV0</accession>
<dbReference type="GO" id="GO:0008610">
    <property type="term" value="P:lipid biosynthetic process"/>
    <property type="evidence" value="ECO:0007669"/>
    <property type="project" value="TreeGrafter"/>
</dbReference>
<dbReference type="InterPro" id="IPR001031">
    <property type="entry name" value="Thioesterase"/>
</dbReference>
<dbReference type="SUPFAM" id="SSF53474">
    <property type="entry name" value="alpha/beta-Hydrolases"/>
    <property type="match status" value="1"/>
</dbReference>
<feature type="domain" description="Thioesterase" evidence="2">
    <location>
        <begin position="20"/>
        <end position="234"/>
    </location>
</feature>
<proteinExistence type="inferred from homology"/>
<sequence>MGSKPWLRRHPAQGPDALARLVCFPHAGGTAATFQGWPARLPPGVETLVVQYPGRQERMAEPCIEDMAETADRVAEELAPHLDLPLTFFGHSMGSGLAYEVARRLERDHAVVVTRVFVSARTAPHHVHGEKRHLLPDEELVASMRALGGPDAEVYDHVQLLPLILPPLRADLRLLDAYRPDRESLPRIQAPVTACGGDSDHTCPTADLSLWQELTTADCEVRVYPGGHHFLRINEADVVGVVSKHLATVVAR</sequence>
<comment type="similarity">
    <text evidence="1">Belongs to the thioesterase family.</text>
</comment>
<dbReference type="AlphaFoldDB" id="A0A2G1XIV0"/>
<dbReference type="InterPro" id="IPR012223">
    <property type="entry name" value="TEII"/>
</dbReference>